<dbReference type="InterPro" id="IPR050832">
    <property type="entry name" value="Bact_Acetyltransf"/>
</dbReference>
<dbReference type="GO" id="GO:0008080">
    <property type="term" value="F:N-acetyltransferase activity"/>
    <property type="evidence" value="ECO:0007669"/>
    <property type="project" value="InterPro"/>
</dbReference>
<dbReference type="CDD" id="cd04301">
    <property type="entry name" value="NAT_SF"/>
    <property type="match status" value="1"/>
</dbReference>
<organism evidence="4">
    <name type="scientific">freshwater metagenome</name>
    <dbReference type="NCBI Taxonomy" id="449393"/>
    <lineage>
        <taxon>unclassified sequences</taxon>
        <taxon>metagenomes</taxon>
        <taxon>ecological metagenomes</taxon>
    </lineage>
</organism>
<dbReference type="InterPro" id="IPR022496">
    <property type="entry name" value="T6A_TsaB"/>
</dbReference>
<dbReference type="PROSITE" id="PS51186">
    <property type="entry name" value="GNAT"/>
    <property type="match status" value="1"/>
</dbReference>
<evidence type="ECO:0000313" key="4">
    <source>
        <dbReference type="EMBL" id="CAB4339156.1"/>
    </source>
</evidence>
<dbReference type="Pfam" id="PF00814">
    <property type="entry name" value="TsaD"/>
    <property type="match status" value="1"/>
</dbReference>
<dbReference type="SUPFAM" id="SSF53067">
    <property type="entry name" value="Actin-like ATPase domain"/>
    <property type="match status" value="1"/>
</dbReference>
<proteinExistence type="predicted"/>
<dbReference type="NCBIfam" id="TIGR01575">
    <property type="entry name" value="rimI"/>
    <property type="match status" value="1"/>
</dbReference>
<protein>
    <submittedName>
        <fullName evidence="4">Unannotated protein</fullName>
    </submittedName>
</protein>
<dbReference type="Gene3D" id="3.30.420.40">
    <property type="match status" value="2"/>
</dbReference>
<feature type="domain" description="N-acetyltransferase" evidence="3">
    <location>
        <begin position="186"/>
        <end position="331"/>
    </location>
</feature>
<keyword evidence="2" id="KW-0012">Acyltransferase</keyword>
<reference evidence="4" key="1">
    <citation type="submission" date="2020-05" db="EMBL/GenBank/DDBJ databases">
        <authorList>
            <person name="Chiriac C."/>
            <person name="Salcher M."/>
            <person name="Ghai R."/>
            <person name="Kavagutti S V."/>
        </authorList>
    </citation>
    <scope>NUCLEOTIDE SEQUENCE</scope>
</reference>
<evidence type="ECO:0000256" key="1">
    <source>
        <dbReference type="ARBA" id="ARBA00022679"/>
    </source>
</evidence>
<dbReference type="InterPro" id="IPR000182">
    <property type="entry name" value="GNAT_dom"/>
</dbReference>
<gene>
    <name evidence="4" type="ORF">UFOPK4171_00607</name>
</gene>
<dbReference type="InterPro" id="IPR016181">
    <property type="entry name" value="Acyl_CoA_acyltransferase"/>
</dbReference>
<dbReference type="NCBIfam" id="TIGR03725">
    <property type="entry name" value="T6A_YeaZ"/>
    <property type="match status" value="1"/>
</dbReference>
<dbReference type="InterPro" id="IPR006464">
    <property type="entry name" value="AcTrfase_RimI/Ard1"/>
</dbReference>
<evidence type="ECO:0000256" key="2">
    <source>
        <dbReference type="ARBA" id="ARBA00023315"/>
    </source>
</evidence>
<dbReference type="GO" id="GO:0002949">
    <property type="term" value="P:tRNA threonylcarbamoyladenosine modification"/>
    <property type="evidence" value="ECO:0007669"/>
    <property type="project" value="InterPro"/>
</dbReference>
<dbReference type="Gene3D" id="3.40.630.30">
    <property type="match status" value="1"/>
</dbReference>
<dbReference type="SUPFAM" id="SSF55729">
    <property type="entry name" value="Acyl-CoA N-acyltransferases (Nat)"/>
    <property type="match status" value="1"/>
</dbReference>
<evidence type="ECO:0000259" key="3">
    <source>
        <dbReference type="PROSITE" id="PS51186"/>
    </source>
</evidence>
<dbReference type="Pfam" id="PF00583">
    <property type="entry name" value="Acetyltransf_1"/>
    <property type="match status" value="1"/>
</dbReference>
<keyword evidence="1" id="KW-0808">Transferase</keyword>
<dbReference type="InterPro" id="IPR000905">
    <property type="entry name" value="Gcp-like_dom"/>
</dbReference>
<name>A0A6J5ZCH4_9ZZZZ</name>
<dbReference type="EMBL" id="CAESAM010000044">
    <property type="protein sequence ID" value="CAB4339156.1"/>
    <property type="molecule type" value="Genomic_DNA"/>
</dbReference>
<accession>A0A6J5ZCH4</accession>
<dbReference type="PANTHER" id="PTHR43877">
    <property type="entry name" value="AMINOALKYLPHOSPHONATE N-ACETYLTRANSFERASE-RELATED-RELATED"/>
    <property type="match status" value="1"/>
</dbReference>
<dbReference type="InterPro" id="IPR043129">
    <property type="entry name" value="ATPase_NBD"/>
</dbReference>
<dbReference type="AlphaFoldDB" id="A0A6J5ZCH4"/>
<sequence length="331" mass="36660">MSTVLAIDTSTSRTSVALIAGDKVLFNEFHEDPLAHGEVLPVLVAKALKLNVGIDLVAVGMGPGPFTGLRVGIAFAQSLALGMNVKWHGVNSLDAIAKQINEKDFIVSTDARRKERFWARYQDGQRVNEPQVGKASEIEKIGVKVFNEGDYFPDPISLAKIALTQISIEQPIYVRKPDAYPLPANVKFREFTSIDLVTAIAMEKEIYGKAGWSAAQFKEEFAKAPKDAYYLAAEMNGKLIAYAGIFYVADVADVHTITVAAEHRRKGIGRELLKRLIDWARTKKAEAIMLEVRVGNEEALPLYTQNGFTEISRRENYYGPGLTAIIMRKEL</sequence>